<protein>
    <submittedName>
        <fullName evidence="10">Uncharacterized protein</fullName>
    </submittedName>
</protein>
<comment type="caution">
    <text evidence="10">The sequence shown here is derived from an EMBL/GenBank/DDBJ whole genome shotgun (WGS) entry which is preliminary data.</text>
</comment>
<dbReference type="PANTHER" id="PTHR23180">
    <property type="entry name" value="CENTAURIN/ARF"/>
    <property type="match status" value="1"/>
</dbReference>
<dbReference type="SUPFAM" id="SSF48403">
    <property type="entry name" value="Ankyrin repeat"/>
    <property type="match status" value="1"/>
</dbReference>
<dbReference type="Pfam" id="PF12796">
    <property type="entry name" value="Ank_2"/>
    <property type="match status" value="1"/>
</dbReference>
<sequence>VLTYAQQAKELANAEKNKLEKRIQEFRTQAEIDSLRASGNIEPSTSSGGIHVIGVNSDKNIEAIMQSFTNGEVQVIKQGYLLKRPSSLRGDWKRRFFVLDSQGTLYYYRNKGTEPMGSLHQYTGSAEHNSGVFSRFRANHNRSSSFNEETLGYHTIDLRISTIKMDAEDTDLRLCFRIISPLKTYTLQAENGADRMDWVNKITAVITSLFNYRIRQQHVENNDYSHSVSSNARSANSLPPLGTDRVSNRAKPVSAVLREISGNDVCAECNAPEPDWASLNLGILLCIECSGVHRNLGVHVSKVRSLTLDVKVWESSIVELFRSLGNAYCNSVWEGSLQKNERVDESNAHGTSITKPCAKDPISHREKYINAKVFCWISFSFDGQLAGFSVSRKPLLAYSPPFYILIDGLFGFLRKKGINHFRILCVIPHVQDHFMLDSLPLVPSVAFMYTAEKQSFISCIPLIRNAVISNTKPNFFPSLNQYVEKLLIVRDAVQPGVFPNSANIWQAVKADNLREVYRLIAISDTNIVNTTFDDVFTIELYHHVVDTQDSSLDSDKEERDPSSCPRIKDLNEPGNCLQGCSILHLACQRGNPVMVELLLQFGADINMRDFHGRTPLHHCVSEGNNPLAKHLLRRGARSTIKDWGGLSALERAMEKGAIADEELFILLSES</sequence>
<dbReference type="AlphaFoldDB" id="A0A7J8XPA3"/>
<dbReference type="SMART" id="SM00233">
    <property type="entry name" value="PH"/>
    <property type="match status" value="1"/>
</dbReference>
<evidence type="ECO:0000256" key="1">
    <source>
        <dbReference type="ARBA" id="ARBA00022723"/>
    </source>
</evidence>
<dbReference type="Gene3D" id="1.10.220.150">
    <property type="entry name" value="Arf GTPase activating protein"/>
    <property type="match status" value="1"/>
</dbReference>
<dbReference type="SMART" id="SM00105">
    <property type="entry name" value="ArfGap"/>
    <property type="match status" value="1"/>
</dbReference>
<feature type="domain" description="Arf-GAP" evidence="9">
    <location>
        <begin position="251"/>
        <end position="372"/>
    </location>
</feature>
<organism evidence="10 11">
    <name type="scientific">Gossypium aridum</name>
    <name type="common">American cotton</name>
    <name type="synonym">Erioxylum aridum</name>
    <dbReference type="NCBI Taxonomy" id="34290"/>
    <lineage>
        <taxon>Eukaryota</taxon>
        <taxon>Viridiplantae</taxon>
        <taxon>Streptophyta</taxon>
        <taxon>Embryophyta</taxon>
        <taxon>Tracheophyta</taxon>
        <taxon>Spermatophyta</taxon>
        <taxon>Magnoliopsida</taxon>
        <taxon>eudicotyledons</taxon>
        <taxon>Gunneridae</taxon>
        <taxon>Pentapetalae</taxon>
        <taxon>rosids</taxon>
        <taxon>malvids</taxon>
        <taxon>Malvales</taxon>
        <taxon>Malvaceae</taxon>
        <taxon>Malvoideae</taxon>
        <taxon>Gossypium</taxon>
    </lineage>
</organism>
<dbReference type="PRINTS" id="PR00405">
    <property type="entry name" value="REVINTRACTNG"/>
</dbReference>
<dbReference type="GO" id="GO:0008270">
    <property type="term" value="F:zinc ion binding"/>
    <property type="evidence" value="ECO:0007669"/>
    <property type="project" value="UniProtKB-KW"/>
</dbReference>
<dbReference type="EMBL" id="JABFAA010000008">
    <property type="protein sequence ID" value="MBA0689147.1"/>
    <property type="molecule type" value="Genomic_DNA"/>
</dbReference>
<dbReference type="InterPro" id="IPR037278">
    <property type="entry name" value="ARFGAP/RecO"/>
</dbReference>
<dbReference type="Pfam" id="PF01412">
    <property type="entry name" value="ArfGap"/>
    <property type="match status" value="1"/>
</dbReference>
<evidence type="ECO:0000259" key="8">
    <source>
        <dbReference type="PROSITE" id="PS50003"/>
    </source>
</evidence>
<dbReference type="GO" id="GO:0005096">
    <property type="term" value="F:GTPase activator activity"/>
    <property type="evidence" value="ECO:0007669"/>
    <property type="project" value="InterPro"/>
</dbReference>
<dbReference type="SUPFAM" id="SSF57863">
    <property type="entry name" value="ArfGap/RecO-like zinc finger"/>
    <property type="match status" value="1"/>
</dbReference>
<feature type="domain" description="PH" evidence="8">
    <location>
        <begin position="74"/>
        <end position="207"/>
    </location>
</feature>
<name>A0A7J8XPA3_GOSAI</name>
<keyword evidence="1" id="KW-0479">Metal-binding</keyword>
<keyword evidence="2 5" id="KW-0863">Zinc-finger</keyword>
<dbReference type="PROSITE" id="PS50088">
    <property type="entry name" value="ANK_REPEAT"/>
    <property type="match status" value="2"/>
</dbReference>
<dbReference type="InterPro" id="IPR038508">
    <property type="entry name" value="ArfGAP_dom_sf"/>
</dbReference>
<dbReference type="Proteomes" id="UP000593577">
    <property type="component" value="Unassembled WGS sequence"/>
</dbReference>
<dbReference type="PROSITE" id="PS50115">
    <property type="entry name" value="ARFGAP"/>
    <property type="match status" value="1"/>
</dbReference>
<evidence type="ECO:0000256" key="7">
    <source>
        <dbReference type="SAM" id="MobiDB-lite"/>
    </source>
</evidence>
<evidence type="ECO:0000256" key="2">
    <source>
        <dbReference type="ARBA" id="ARBA00022771"/>
    </source>
</evidence>
<keyword evidence="6" id="KW-0175">Coiled coil</keyword>
<evidence type="ECO:0000256" key="6">
    <source>
        <dbReference type="SAM" id="Coils"/>
    </source>
</evidence>
<dbReference type="Gene3D" id="2.30.29.30">
    <property type="entry name" value="Pleckstrin-homology domain (PH domain)/Phosphotyrosine-binding domain (PTB)"/>
    <property type="match status" value="1"/>
</dbReference>
<evidence type="ECO:0000256" key="3">
    <source>
        <dbReference type="ARBA" id="ARBA00022833"/>
    </source>
</evidence>
<feature type="repeat" description="ANK" evidence="4">
    <location>
        <begin position="578"/>
        <end position="610"/>
    </location>
</feature>
<dbReference type="InterPro" id="IPR045258">
    <property type="entry name" value="ACAP1/2/3-like"/>
</dbReference>
<evidence type="ECO:0000313" key="10">
    <source>
        <dbReference type="EMBL" id="MBA0689147.1"/>
    </source>
</evidence>
<dbReference type="InterPro" id="IPR002110">
    <property type="entry name" value="Ankyrin_rpt"/>
</dbReference>
<dbReference type="CDD" id="cd13250">
    <property type="entry name" value="PH_ACAP"/>
    <property type="match status" value="1"/>
</dbReference>
<dbReference type="InterPro" id="IPR011993">
    <property type="entry name" value="PH-like_dom_sf"/>
</dbReference>
<feature type="non-terminal residue" evidence="10">
    <location>
        <position position="670"/>
    </location>
</feature>
<keyword evidence="3" id="KW-0862">Zinc</keyword>
<dbReference type="PROSITE" id="PS50003">
    <property type="entry name" value="PH_DOMAIN"/>
    <property type="match status" value="1"/>
</dbReference>
<dbReference type="InterPro" id="IPR001849">
    <property type="entry name" value="PH_domain"/>
</dbReference>
<reference evidence="10 11" key="1">
    <citation type="journal article" date="2019" name="Genome Biol. Evol.">
        <title>Insights into the evolution of the New World diploid cottons (Gossypium, subgenus Houzingenia) based on genome sequencing.</title>
        <authorList>
            <person name="Grover C.E."/>
            <person name="Arick M.A. 2nd"/>
            <person name="Thrash A."/>
            <person name="Conover J.L."/>
            <person name="Sanders W.S."/>
            <person name="Peterson D.G."/>
            <person name="Frelichowski J.E."/>
            <person name="Scheffler J.A."/>
            <person name="Scheffler B.E."/>
            <person name="Wendel J.F."/>
        </authorList>
    </citation>
    <scope>NUCLEOTIDE SEQUENCE [LARGE SCALE GENOMIC DNA]</scope>
    <source>
        <strain evidence="10">185</strain>
        <tissue evidence="10">Leaf</tissue>
    </source>
</reference>
<accession>A0A7J8XPA3</accession>
<dbReference type="SMART" id="SM00248">
    <property type="entry name" value="ANK"/>
    <property type="match status" value="2"/>
</dbReference>
<dbReference type="InterPro" id="IPR001164">
    <property type="entry name" value="ArfGAP_dom"/>
</dbReference>
<dbReference type="PROSITE" id="PS50297">
    <property type="entry name" value="ANK_REP_REGION"/>
    <property type="match status" value="2"/>
</dbReference>
<feature type="coiled-coil region" evidence="6">
    <location>
        <begin position="2"/>
        <end position="29"/>
    </location>
</feature>
<gene>
    <name evidence="10" type="ORF">Goari_006886</name>
</gene>
<evidence type="ECO:0000259" key="9">
    <source>
        <dbReference type="PROSITE" id="PS50115"/>
    </source>
</evidence>
<dbReference type="PANTHER" id="PTHR23180:SF244">
    <property type="entry name" value="ADP-RIBOSYLATION FACTOR GTPASE-ACTIVATING PROTEIN AGD2"/>
    <property type="match status" value="1"/>
</dbReference>
<keyword evidence="11" id="KW-1185">Reference proteome</keyword>
<feature type="repeat" description="ANK" evidence="4">
    <location>
        <begin position="611"/>
        <end position="643"/>
    </location>
</feature>
<feature type="compositionally biased region" description="Polar residues" evidence="7">
    <location>
        <begin position="224"/>
        <end position="237"/>
    </location>
</feature>
<proteinExistence type="predicted"/>
<keyword evidence="4" id="KW-0040">ANK repeat</keyword>
<evidence type="ECO:0000256" key="4">
    <source>
        <dbReference type="PROSITE-ProRule" id="PRU00023"/>
    </source>
</evidence>
<evidence type="ECO:0000313" key="11">
    <source>
        <dbReference type="Proteomes" id="UP000593577"/>
    </source>
</evidence>
<feature type="region of interest" description="Disordered" evidence="7">
    <location>
        <begin position="223"/>
        <end position="244"/>
    </location>
</feature>
<dbReference type="SUPFAM" id="SSF50729">
    <property type="entry name" value="PH domain-like"/>
    <property type="match status" value="1"/>
</dbReference>
<dbReference type="Pfam" id="PF00169">
    <property type="entry name" value="PH"/>
    <property type="match status" value="1"/>
</dbReference>
<dbReference type="CDD" id="cd08204">
    <property type="entry name" value="ArfGap"/>
    <property type="match status" value="1"/>
</dbReference>
<dbReference type="Gene3D" id="1.25.40.20">
    <property type="entry name" value="Ankyrin repeat-containing domain"/>
    <property type="match status" value="1"/>
</dbReference>
<dbReference type="InterPro" id="IPR036770">
    <property type="entry name" value="Ankyrin_rpt-contain_sf"/>
</dbReference>
<evidence type="ECO:0000256" key="5">
    <source>
        <dbReference type="PROSITE-ProRule" id="PRU00288"/>
    </source>
</evidence>